<evidence type="ECO:0000256" key="1">
    <source>
        <dbReference type="SAM" id="MobiDB-lite"/>
    </source>
</evidence>
<dbReference type="Pfam" id="PF00931">
    <property type="entry name" value="NB-ARC"/>
    <property type="match status" value="1"/>
</dbReference>
<dbReference type="SUPFAM" id="SSF48452">
    <property type="entry name" value="TPR-like"/>
    <property type="match status" value="2"/>
</dbReference>
<accession>A0ABP9CIE1</accession>
<dbReference type="PANTHER" id="PTHR47691:SF3">
    <property type="entry name" value="HTH-TYPE TRANSCRIPTIONAL REGULATOR RV0890C-RELATED"/>
    <property type="match status" value="1"/>
</dbReference>
<dbReference type="Gene3D" id="1.10.260.40">
    <property type="entry name" value="lambda repressor-like DNA-binding domains"/>
    <property type="match status" value="1"/>
</dbReference>
<feature type="compositionally biased region" description="Low complexity" evidence="1">
    <location>
        <begin position="118"/>
        <end position="135"/>
    </location>
</feature>
<dbReference type="PRINTS" id="PR00364">
    <property type="entry name" value="DISEASERSIST"/>
</dbReference>
<dbReference type="CDD" id="cd00093">
    <property type="entry name" value="HTH_XRE"/>
    <property type="match status" value="1"/>
</dbReference>
<dbReference type="PROSITE" id="PS50943">
    <property type="entry name" value="HTH_CROC1"/>
    <property type="match status" value="1"/>
</dbReference>
<dbReference type="SUPFAM" id="SSF47413">
    <property type="entry name" value="lambda repressor-like DNA-binding domains"/>
    <property type="match status" value="1"/>
</dbReference>
<dbReference type="Proteomes" id="UP001501265">
    <property type="component" value="Unassembled WGS sequence"/>
</dbReference>
<dbReference type="PANTHER" id="PTHR47691">
    <property type="entry name" value="REGULATOR-RELATED"/>
    <property type="match status" value="1"/>
</dbReference>
<sequence>MSGGGQVFGALLRQLRLDALLTIEGLAERSGVSVRGIGDLERGRRAAPQRRTVAALADGLGLDDHRRERLLAAARAGRGGDQVPMAVRTFPRGIADFVGREDELVSLAMLAAGKELPAAPAGAGTDPGTDPGTGAHAEGDGARPVVVAVSGPPGMGKTALALHAAQQLVDRFPDGQMVLELRGTDRNPPAAAEIMLSVLKAFHVADSELVGAGPHGHAALYQALLADRRCLLVLDDAHDEAQVRPLLPDRGRTMVVVTSRRVLTGLRDVHRLALGELAHQEALAFLARMIGEERAATDPLALSDVARHCGYLPLALRMAGSWLATRTGWTVRRLAGRLAVEERRLDALVAGDRKVSAAFDLSYRRLTPDAARLFRRLSVVPGPDAGVACAAHLLGRDLPAAQDVLDELVEAGLLGTHGDRFRLHDLLRLYAHGRLEADEGPEAAERVRAGLYRWLLETTVVAGRWFEPGRGGPEGGWSGLVDLSTAELARQWLRSQGINWLAALRAAAAAGDHAMVVEVAEALHWFSDQWIFWGHWTEVFRTAARSAEALGDEVLRATHLNYYAWTLIVCESRPDDGLPVAAQALAAAVRAGDAAQQAWAHFYQSWAYRHLERFADATHCYGRAADLFAAAGDPHGSLQAQHGRALNLLSQGEGAAALDAYRRTLAFLDEAGALIEPHIARVARIGLTSGIGRSLALLARWDEAIACMHAAVRLCDGLDNPSLRSTQLHILGEALVSAGRKAEAREAFRTCVTLGPGTEPWRVPDAHARLAELEAGT</sequence>
<name>A0ABP9CIE1_9ACTN</name>
<evidence type="ECO:0000259" key="2">
    <source>
        <dbReference type="PROSITE" id="PS50943"/>
    </source>
</evidence>
<organism evidence="3 4">
    <name type="scientific">Streptomyces ziwulingensis</name>
    <dbReference type="NCBI Taxonomy" id="1045501"/>
    <lineage>
        <taxon>Bacteria</taxon>
        <taxon>Bacillati</taxon>
        <taxon>Actinomycetota</taxon>
        <taxon>Actinomycetes</taxon>
        <taxon>Kitasatosporales</taxon>
        <taxon>Streptomycetaceae</taxon>
        <taxon>Streptomyces</taxon>
    </lineage>
</organism>
<dbReference type="SMART" id="SM00382">
    <property type="entry name" value="AAA"/>
    <property type="match status" value="1"/>
</dbReference>
<dbReference type="Gene3D" id="1.25.40.10">
    <property type="entry name" value="Tetratricopeptide repeat domain"/>
    <property type="match status" value="2"/>
</dbReference>
<dbReference type="InterPro" id="IPR002182">
    <property type="entry name" value="NB-ARC"/>
</dbReference>
<proteinExistence type="predicted"/>
<comment type="caution">
    <text evidence="3">The sequence shown here is derived from an EMBL/GenBank/DDBJ whole genome shotgun (WGS) entry which is preliminary data.</text>
</comment>
<dbReference type="SMART" id="SM00028">
    <property type="entry name" value="TPR"/>
    <property type="match status" value="4"/>
</dbReference>
<gene>
    <name evidence="3" type="ORF">GCM10023220_48700</name>
</gene>
<dbReference type="InterPro" id="IPR011990">
    <property type="entry name" value="TPR-like_helical_dom_sf"/>
</dbReference>
<dbReference type="InterPro" id="IPR003593">
    <property type="entry name" value="AAA+_ATPase"/>
</dbReference>
<feature type="region of interest" description="Disordered" evidence="1">
    <location>
        <begin position="118"/>
        <end position="140"/>
    </location>
</feature>
<protein>
    <submittedName>
        <fullName evidence="3">XRE family transcriptional regulator</fullName>
    </submittedName>
</protein>
<keyword evidence="4" id="KW-1185">Reference proteome</keyword>
<dbReference type="Gene3D" id="3.40.50.300">
    <property type="entry name" value="P-loop containing nucleotide triphosphate hydrolases"/>
    <property type="match status" value="1"/>
</dbReference>
<dbReference type="InterPro" id="IPR027417">
    <property type="entry name" value="P-loop_NTPase"/>
</dbReference>
<dbReference type="InterPro" id="IPR010982">
    <property type="entry name" value="Lambda_DNA-bd_dom_sf"/>
</dbReference>
<evidence type="ECO:0000313" key="4">
    <source>
        <dbReference type="Proteomes" id="UP001501265"/>
    </source>
</evidence>
<dbReference type="SMART" id="SM00530">
    <property type="entry name" value="HTH_XRE"/>
    <property type="match status" value="1"/>
</dbReference>
<dbReference type="InterPro" id="IPR019734">
    <property type="entry name" value="TPR_rpt"/>
</dbReference>
<dbReference type="SUPFAM" id="SSF52540">
    <property type="entry name" value="P-loop containing nucleoside triphosphate hydrolases"/>
    <property type="match status" value="1"/>
</dbReference>
<dbReference type="Pfam" id="PF13560">
    <property type="entry name" value="HTH_31"/>
    <property type="match status" value="1"/>
</dbReference>
<dbReference type="RefSeq" id="WP_345622231.1">
    <property type="nucleotide sequence ID" value="NZ_BAABIG010000052.1"/>
</dbReference>
<dbReference type="EMBL" id="BAABIG010000052">
    <property type="protein sequence ID" value="GAA4811825.1"/>
    <property type="molecule type" value="Genomic_DNA"/>
</dbReference>
<feature type="domain" description="HTH cro/C1-type" evidence="2">
    <location>
        <begin position="12"/>
        <end position="65"/>
    </location>
</feature>
<dbReference type="InterPro" id="IPR001387">
    <property type="entry name" value="Cro/C1-type_HTH"/>
</dbReference>
<evidence type="ECO:0000313" key="3">
    <source>
        <dbReference type="EMBL" id="GAA4811825.1"/>
    </source>
</evidence>
<reference evidence="4" key="1">
    <citation type="journal article" date="2019" name="Int. J. Syst. Evol. Microbiol.">
        <title>The Global Catalogue of Microorganisms (GCM) 10K type strain sequencing project: providing services to taxonomists for standard genome sequencing and annotation.</title>
        <authorList>
            <consortium name="The Broad Institute Genomics Platform"/>
            <consortium name="The Broad Institute Genome Sequencing Center for Infectious Disease"/>
            <person name="Wu L."/>
            <person name="Ma J."/>
        </authorList>
    </citation>
    <scope>NUCLEOTIDE SEQUENCE [LARGE SCALE GENOMIC DNA]</scope>
    <source>
        <strain evidence="4">JCM 18081</strain>
    </source>
</reference>